<evidence type="ECO:0000256" key="4">
    <source>
        <dbReference type="ARBA" id="ARBA00023015"/>
    </source>
</evidence>
<dbReference type="RefSeq" id="WP_043063170.1">
    <property type="nucleotide sequence ID" value="NZ_BJOA01000162.1"/>
</dbReference>
<proteinExistence type="predicted"/>
<dbReference type="GO" id="GO:0003677">
    <property type="term" value="F:DNA binding"/>
    <property type="evidence" value="ECO:0007669"/>
    <property type="project" value="UniProtKB-KW"/>
</dbReference>
<evidence type="ECO:0000259" key="7">
    <source>
        <dbReference type="PROSITE" id="PS50949"/>
    </source>
</evidence>
<dbReference type="PANTHER" id="PTHR46577">
    <property type="entry name" value="HTH-TYPE TRANSCRIPTIONAL REGULATORY PROTEIN GABR"/>
    <property type="match status" value="1"/>
</dbReference>
<keyword evidence="9" id="KW-1185">Reference proteome</keyword>
<dbReference type="InterPro" id="IPR000524">
    <property type="entry name" value="Tscrpt_reg_HTH_GntR"/>
</dbReference>
<name>A0A0D1Y1E7_ANEMI</name>
<dbReference type="EMBL" id="LGUG01000004">
    <property type="protein sequence ID" value="KON94995.1"/>
    <property type="molecule type" value="Genomic_DNA"/>
</dbReference>
<evidence type="ECO:0000256" key="3">
    <source>
        <dbReference type="ARBA" id="ARBA00022898"/>
    </source>
</evidence>
<evidence type="ECO:0000256" key="6">
    <source>
        <dbReference type="ARBA" id="ARBA00023163"/>
    </source>
</evidence>
<dbReference type="Proteomes" id="UP000037269">
    <property type="component" value="Unassembled WGS sequence"/>
</dbReference>
<dbReference type="PRINTS" id="PR00035">
    <property type="entry name" value="HTHGNTR"/>
</dbReference>
<dbReference type="Pfam" id="PF00392">
    <property type="entry name" value="GntR"/>
    <property type="match status" value="1"/>
</dbReference>
<dbReference type="OrthoDB" id="457376at2"/>
<keyword evidence="6" id="KW-0804">Transcription</keyword>
<keyword evidence="5" id="KW-0238">DNA-binding</keyword>
<feature type="domain" description="HTH gntR-type" evidence="7">
    <location>
        <begin position="9"/>
        <end position="74"/>
    </location>
</feature>
<keyword evidence="2" id="KW-0808">Transferase</keyword>
<dbReference type="GeneID" id="42304631"/>
<dbReference type="InterPro" id="IPR036390">
    <property type="entry name" value="WH_DNA-bd_sf"/>
</dbReference>
<dbReference type="Gene3D" id="1.10.10.10">
    <property type="entry name" value="Winged helix-like DNA-binding domain superfamily/Winged helix DNA-binding domain"/>
    <property type="match status" value="1"/>
</dbReference>
<dbReference type="STRING" id="47500.AF333_05345"/>
<gene>
    <name evidence="8" type="ORF">AF333_05345</name>
</gene>
<sequence>MRRVSHSDVPIYEQSGAYIKGRIAYGEWAVGYKLPTERTFAKQLGVNRGTVAAAFAELAAEGLIEGRRERNGKC</sequence>
<dbReference type="PROSITE" id="PS50949">
    <property type="entry name" value="HTH_GNTR"/>
    <property type="match status" value="1"/>
</dbReference>
<evidence type="ECO:0000256" key="1">
    <source>
        <dbReference type="ARBA" id="ARBA00001933"/>
    </source>
</evidence>
<reference evidence="8 9" key="1">
    <citation type="submission" date="2015-07" db="EMBL/GenBank/DDBJ databases">
        <title>Fjat-14205 dsm 2895.</title>
        <authorList>
            <person name="Liu B."/>
            <person name="Wang J."/>
            <person name="Zhu Y."/>
            <person name="Liu G."/>
            <person name="Chen Q."/>
            <person name="Chen Z."/>
            <person name="Lan J."/>
            <person name="Che J."/>
            <person name="Ge C."/>
            <person name="Shi H."/>
            <person name="Pan Z."/>
            <person name="Liu X."/>
        </authorList>
    </citation>
    <scope>NUCLEOTIDE SEQUENCE [LARGE SCALE GENOMIC DNA]</scope>
    <source>
        <strain evidence="8 9">DSM 2895</strain>
    </source>
</reference>
<evidence type="ECO:0000313" key="8">
    <source>
        <dbReference type="EMBL" id="KON94995.1"/>
    </source>
</evidence>
<comment type="cofactor">
    <cofactor evidence="1">
        <name>pyridoxal 5'-phosphate</name>
        <dbReference type="ChEBI" id="CHEBI:597326"/>
    </cofactor>
</comment>
<evidence type="ECO:0000313" key="9">
    <source>
        <dbReference type="Proteomes" id="UP000037269"/>
    </source>
</evidence>
<keyword evidence="4" id="KW-0805">Transcription regulation</keyword>
<evidence type="ECO:0000256" key="2">
    <source>
        <dbReference type="ARBA" id="ARBA00022576"/>
    </source>
</evidence>
<keyword evidence="2" id="KW-0032">Aminotransferase</keyword>
<organism evidence="8 9">
    <name type="scientific">Aneurinibacillus migulanus</name>
    <name type="common">Bacillus migulanus</name>
    <dbReference type="NCBI Taxonomy" id="47500"/>
    <lineage>
        <taxon>Bacteria</taxon>
        <taxon>Bacillati</taxon>
        <taxon>Bacillota</taxon>
        <taxon>Bacilli</taxon>
        <taxon>Bacillales</taxon>
        <taxon>Paenibacillaceae</taxon>
        <taxon>Aneurinibacillus group</taxon>
        <taxon>Aneurinibacillus</taxon>
    </lineage>
</organism>
<dbReference type="InterPro" id="IPR036388">
    <property type="entry name" value="WH-like_DNA-bd_sf"/>
</dbReference>
<dbReference type="GO" id="GO:0008483">
    <property type="term" value="F:transaminase activity"/>
    <property type="evidence" value="ECO:0007669"/>
    <property type="project" value="UniProtKB-KW"/>
</dbReference>
<dbReference type="AlphaFoldDB" id="A0A0D1Y1E7"/>
<dbReference type="GO" id="GO:0003700">
    <property type="term" value="F:DNA-binding transcription factor activity"/>
    <property type="evidence" value="ECO:0007669"/>
    <property type="project" value="InterPro"/>
</dbReference>
<accession>A0A0D1Y1E7</accession>
<dbReference type="SMART" id="SM00345">
    <property type="entry name" value="HTH_GNTR"/>
    <property type="match status" value="1"/>
</dbReference>
<dbReference type="SUPFAM" id="SSF46785">
    <property type="entry name" value="Winged helix' DNA-binding domain"/>
    <property type="match status" value="1"/>
</dbReference>
<protein>
    <recommendedName>
        <fullName evidence="7">HTH gntR-type domain-containing protein</fullName>
    </recommendedName>
</protein>
<evidence type="ECO:0000256" key="5">
    <source>
        <dbReference type="ARBA" id="ARBA00023125"/>
    </source>
</evidence>
<comment type="caution">
    <text evidence="8">The sequence shown here is derived from an EMBL/GenBank/DDBJ whole genome shotgun (WGS) entry which is preliminary data.</text>
</comment>
<keyword evidence="3" id="KW-0663">Pyridoxal phosphate</keyword>
<dbReference type="PANTHER" id="PTHR46577:SF1">
    <property type="entry name" value="HTH-TYPE TRANSCRIPTIONAL REGULATORY PROTEIN GABR"/>
    <property type="match status" value="1"/>
</dbReference>
<dbReference type="InterPro" id="IPR051446">
    <property type="entry name" value="HTH_trans_reg/aminotransferase"/>
</dbReference>